<dbReference type="EMBL" id="CAMXCT010001933">
    <property type="protein sequence ID" value="CAI3994276.1"/>
    <property type="molecule type" value="Genomic_DNA"/>
</dbReference>
<reference evidence="2 3" key="2">
    <citation type="submission" date="2024-05" db="EMBL/GenBank/DDBJ databases">
        <authorList>
            <person name="Chen Y."/>
            <person name="Shah S."/>
            <person name="Dougan E. K."/>
            <person name="Thang M."/>
            <person name="Chan C."/>
        </authorList>
    </citation>
    <scope>NUCLEOTIDE SEQUENCE [LARGE SCALE GENOMIC DNA]</scope>
</reference>
<dbReference type="OrthoDB" id="417562at2759"/>
<organism evidence="1">
    <name type="scientific">Cladocopium goreaui</name>
    <dbReference type="NCBI Taxonomy" id="2562237"/>
    <lineage>
        <taxon>Eukaryota</taxon>
        <taxon>Sar</taxon>
        <taxon>Alveolata</taxon>
        <taxon>Dinophyceae</taxon>
        <taxon>Suessiales</taxon>
        <taxon>Symbiodiniaceae</taxon>
        <taxon>Cladocopium</taxon>
    </lineage>
</organism>
<dbReference type="EMBL" id="CAMXCT030001933">
    <property type="protein sequence ID" value="CAL4781588.1"/>
    <property type="molecule type" value="Genomic_DNA"/>
</dbReference>
<gene>
    <name evidence="1" type="ORF">C1SCF055_LOCUS20933</name>
</gene>
<comment type="caution">
    <text evidence="1">The sequence shown here is derived from an EMBL/GenBank/DDBJ whole genome shotgun (WGS) entry which is preliminary data.</text>
</comment>
<evidence type="ECO:0000313" key="2">
    <source>
        <dbReference type="EMBL" id="CAL4781588.1"/>
    </source>
</evidence>
<dbReference type="Proteomes" id="UP001152797">
    <property type="component" value="Unassembled WGS sequence"/>
</dbReference>
<accession>A0A9P1CMV2</accession>
<feature type="non-terminal residue" evidence="1">
    <location>
        <position position="1"/>
    </location>
</feature>
<protein>
    <submittedName>
        <fullName evidence="2">Ankyrin-2</fullName>
    </submittedName>
</protein>
<proteinExistence type="predicted"/>
<dbReference type="Gene3D" id="1.25.40.20">
    <property type="entry name" value="Ankyrin repeat-containing domain"/>
    <property type="match status" value="1"/>
</dbReference>
<dbReference type="SUPFAM" id="SSF48403">
    <property type="entry name" value="Ankyrin repeat"/>
    <property type="match status" value="1"/>
</dbReference>
<name>A0A9P1CMV2_9DINO</name>
<reference evidence="1" key="1">
    <citation type="submission" date="2022-10" db="EMBL/GenBank/DDBJ databases">
        <authorList>
            <person name="Chen Y."/>
            <person name="Dougan E. K."/>
            <person name="Chan C."/>
            <person name="Rhodes N."/>
            <person name="Thang M."/>
        </authorList>
    </citation>
    <scope>NUCLEOTIDE SEQUENCE</scope>
</reference>
<dbReference type="EMBL" id="CAMXCT020001933">
    <property type="protein sequence ID" value="CAL1147651.1"/>
    <property type="molecule type" value="Genomic_DNA"/>
</dbReference>
<dbReference type="InterPro" id="IPR036770">
    <property type="entry name" value="Ankyrin_rpt-contain_sf"/>
</dbReference>
<sequence length="305" mass="33898">MSVEGDVSAQLRFGTMRLSRAERDRIRNGYVWFDWFSVPQIASREPHADEHEFADDTCLCVKSIPSYVEKCQVFVALVPRLLHADRGTVCNYSTWLDRGWCRAEMWCKVLSEASDIPMIVIESEDKAEFLFPFNWNRKVAHEADFTVEADRRAVSEMSRKALLGKLMSRAAGAQLAQYRYFAACQEGFTGQPPARRSVQEFLSFFRSPSLKDAIAPAGYTGLACATLSGDLPMMRHLIRAKASPDAPLPPLVKVGQCGAWRCLHLAAHQGSRGEDALLTLLELRASPNLAETSGSSALGFCSTIK</sequence>
<evidence type="ECO:0000313" key="1">
    <source>
        <dbReference type="EMBL" id="CAI3994276.1"/>
    </source>
</evidence>
<dbReference type="AlphaFoldDB" id="A0A9P1CMV2"/>
<keyword evidence="3" id="KW-1185">Reference proteome</keyword>
<evidence type="ECO:0000313" key="3">
    <source>
        <dbReference type="Proteomes" id="UP001152797"/>
    </source>
</evidence>